<dbReference type="EMBL" id="JBHLVX010000001">
    <property type="protein sequence ID" value="MFC0266466.1"/>
    <property type="molecule type" value="Genomic_DNA"/>
</dbReference>
<protein>
    <submittedName>
        <fullName evidence="1">DUF4202 domain-containing protein</fullName>
    </submittedName>
</protein>
<evidence type="ECO:0000313" key="1">
    <source>
        <dbReference type="EMBL" id="MFC0266466.1"/>
    </source>
</evidence>
<accession>A0ABV6FZ77</accession>
<dbReference type="Proteomes" id="UP001589814">
    <property type="component" value="Unassembled WGS sequence"/>
</dbReference>
<comment type="caution">
    <text evidence="1">The sequence shown here is derived from an EMBL/GenBank/DDBJ whole genome shotgun (WGS) entry which is preliminary data.</text>
</comment>
<dbReference type="PANTHER" id="PTHR41729:SF1">
    <property type="entry name" value="GLUTAMYL-TRNA SYNTHETASE"/>
    <property type="match status" value="1"/>
</dbReference>
<gene>
    <name evidence="1" type="ORF">ACFFHW_00395</name>
</gene>
<keyword evidence="2" id="KW-1185">Reference proteome</keyword>
<dbReference type="PANTHER" id="PTHR41729">
    <property type="entry name" value="GLUTAMYL-TRNA SYNTHETASE"/>
    <property type="match status" value="1"/>
</dbReference>
<evidence type="ECO:0000313" key="2">
    <source>
        <dbReference type="Proteomes" id="UP001589814"/>
    </source>
</evidence>
<name>A0ABV6FZ77_9GAMM</name>
<proteinExistence type="predicted"/>
<dbReference type="Pfam" id="PF13875">
    <property type="entry name" value="DUF4202"/>
    <property type="match status" value="1"/>
</dbReference>
<dbReference type="RefSeq" id="WP_019950843.1">
    <property type="nucleotide sequence ID" value="NZ_JBHLVX010000001.1"/>
</dbReference>
<sequence>MAEQRFATAMVALDALHAEDPRIERDADGADQPYELLYARRMSGWLARLRPQAGETLRLAVRAQHLKRWEVPRDSYAMDRFGYHAWRTDLKKRQGQMAADVLSEAGYDEKSCERVAALVRKENLKSDDETRALEDAACLVFLQDYYTSFAGEHDDDRVITILRKTLRKMSPLGHRMAGEIVLKGRPKALLEQAVAAETH</sequence>
<dbReference type="InterPro" id="IPR025255">
    <property type="entry name" value="DUF4202"/>
</dbReference>
<reference evidence="1 2" key="1">
    <citation type="submission" date="2024-09" db="EMBL/GenBank/DDBJ databases">
        <authorList>
            <person name="Sun Q."/>
            <person name="Mori K."/>
        </authorList>
    </citation>
    <scope>NUCLEOTIDE SEQUENCE [LARGE SCALE GENOMIC DNA]</scope>
    <source>
        <strain evidence="1 2">CCM 7415</strain>
    </source>
</reference>
<organism evidence="1 2">
    <name type="scientific">Kushneria aurantia</name>
    <dbReference type="NCBI Taxonomy" id="504092"/>
    <lineage>
        <taxon>Bacteria</taxon>
        <taxon>Pseudomonadati</taxon>
        <taxon>Pseudomonadota</taxon>
        <taxon>Gammaproteobacteria</taxon>
        <taxon>Oceanospirillales</taxon>
        <taxon>Halomonadaceae</taxon>
        <taxon>Kushneria</taxon>
    </lineage>
</organism>